<evidence type="ECO:0000313" key="3">
    <source>
        <dbReference type="Proteomes" id="UP000664288"/>
    </source>
</evidence>
<dbReference type="RefSeq" id="WP_207352918.1">
    <property type="nucleotide sequence ID" value="NZ_JAFMPY010000036.1"/>
</dbReference>
<evidence type="ECO:0000313" key="2">
    <source>
        <dbReference type="EMBL" id="MBO0906286.1"/>
    </source>
</evidence>
<sequence length="356" mass="38111">MADEKALTQEQSRQRFFNEIIQTTNRDLAKDRQICASHFIDKMQAKAEAAYGPDSFPEGSEYCLAALKESVDRNQTGALYLNLGLQQLEQGQEFDAYAHADILTTGKPARQNPPPVQKNMAAIMRQDAKDFARAEATAERMGIDGTAYRQARAAFTGLAADDRRKGAAANAIVTESIVVQNTADYWQAIADKAQIQMAASGGFTDDAPTTVPNYILRHIRAAAERGDTSYADAAGRTVPLTCPQALDAGVTWATANPEAVDRPGFTDEQVGRMAKACYNPDITEANIAATGETITAQKMGLIAGELLGKRYHDELKRAAADLPAATVPGPSSSGELTPSSNIPIPTPKPKLAAALP</sequence>
<keyword evidence="3" id="KW-1185">Reference proteome</keyword>
<dbReference type="Proteomes" id="UP000664288">
    <property type="component" value="Unassembled WGS sequence"/>
</dbReference>
<organism evidence="2 3">
    <name type="scientific">Jiella sonneratiae</name>
    <dbReference type="NCBI Taxonomy" id="2816856"/>
    <lineage>
        <taxon>Bacteria</taxon>
        <taxon>Pseudomonadati</taxon>
        <taxon>Pseudomonadota</taxon>
        <taxon>Alphaproteobacteria</taxon>
        <taxon>Hyphomicrobiales</taxon>
        <taxon>Aurantimonadaceae</taxon>
        <taxon>Jiella</taxon>
    </lineage>
</organism>
<name>A0ABS3J9D4_9HYPH</name>
<dbReference type="EMBL" id="JAFMPY010000036">
    <property type="protein sequence ID" value="MBO0906286.1"/>
    <property type="molecule type" value="Genomic_DNA"/>
</dbReference>
<proteinExistence type="predicted"/>
<protein>
    <submittedName>
        <fullName evidence="2">Uncharacterized protein</fullName>
    </submittedName>
</protein>
<evidence type="ECO:0000256" key="1">
    <source>
        <dbReference type="SAM" id="MobiDB-lite"/>
    </source>
</evidence>
<feature type="compositionally biased region" description="Polar residues" evidence="1">
    <location>
        <begin position="329"/>
        <end position="341"/>
    </location>
</feature>
<reference evidence="2 3" key="1">
    <citation type="submission" date="2021-03" db="EMBL/GenBank/DDBJ databases">
        <title>Whole genome sequence of Jiella sp. MQZ13P-4.</title>
        <authorList>
            <person name="Tuo L."/>
        </authorList>
    </citation>
    <scope>NUCLEOTIDE SEQUENCE [LARGE SCALE GENOMIC DNA]</scope>
    <source>
        <strain evidence="2 3">MQZ13P-4</strain>
    </source>
</reference>
<accession>A0ABS3J9D4</accession>
<comment type="caution">
    <text evidence="2">The sequence shown here is derived from an EMBL/GenBank/DDBJ whole genome shotgun (WGS) entry which is preliminary data.</text>
</comment>
<feature type="region of interest" description="Disordered" evidence="1">
    <location>
        <begin position="322"/>
        <end position="356"/>
    </location>
</feature>
<gene>
    <name evidence="2" type="ORF">J1C47_21765</name>
</gene>